<dbReference type="InterPro" id="IPR050182">
    <property type="entry name" value="Cytochrome_P450_fam2"/>
</dbReference>
<keyword evidence="5 6" id="KW-0408">Iron</keyword>
<dbReference type="PROSITE" id="PS00086">
    <property type="entry name" value="CYTOCHROME_P450"/>
    <property type="match status" value="1"/>
</dbReference>
<evidence type="ECO:0000256" key="1">
    <source>
        <dbReference type="ARBA" id="ARBA00001971"/>
    </source>
</evidence>
<evidence type="ECO:0000256" key="5">
    <source>
        <dbReference type="ARBA" id="ARBA00023004"/>
    </source>
</evidence>
<comment type="caution">
    <text evidence="7">The sequence shown here is derived from an EMBL/GenBank/DDBJ whole genome shotgun (WGS) entry which is preliminary data.</text>
</comment>
<protein>
    <recommendedName>
        <fullName evidence="9">Cytochrome P450</fullName>
    </recommendedName>
</protein>
<evidence type="ECO:0008006" key="9">
    <source>
        <dbReference type="Google" id="ProtNLM"/>
    </source>
</evidence>
<keyword evidence="4 6" id="KW-0479">Metal-binding</keyword>
<comment type="similarity">
    <text evidence="2 6">Belongs to the cytochrome P450 family.</text>
</comment>
<dbReference type="InterPro" id="IPR036396">
    <property type="entry name" value="Cyt_P450_sf"/>
</dbReference>
<keyword evidence="6" id="KW-0503">Monooxygenase</keyword>
<evidence type="ECO:0000256" key="3">
    <source>
        <dbReference type="ARBA" id="ARBA00022617"/>
    </source>
</evidence>
<dbReference type="EMBL" id="CATNWA010017245">
    <property type="protein sequence ID" value="CAI9599081.1"/>
    <property type="molecule type" value="Genomic_DNA"/>
</dbReference>
<keyword evidence="3 6" id="KW-0349">Heme</keyword>
<dbReference type="SUPFAM" id="SSF48264">
    <property type="entry name" value="Cytochrome P450"/>
    <property type="match status" value="1"/>
</dbReference>
<reference evidence="7" key="1">
    <citation type="submission" date="2023-05" db="EMBL/GenBank/DDBJ databases">
        <authorList>
            <person name="Stuckert A."/>
        </authorList>
    </citation>
    <scope>NUCLEOTIDE SEQUENCE</scope>
</reference>
<keyword evidence="8" id="KW-1185">Reference proteome</keyword>
<dbReference type="Proteomes" id="UP001162483">
    <property type="component" value="Unassembled WGS sequence"/>
</dbReference>
<evidence type="ECO:0000256" key="6">
    <source>
        <dbReference type="RuleBase" id="RU000461"/>
    </source>
</evidence>
<dbReference type="PANTHER" id="PTHR24300:SF393">
    <property type="entry name" value="CYTOCHROME P450 2A6"/>
    <property type="match status" value="1"/>
</dbReference>
<dbReference type="PRINTS" id="PR00385">
    <property type="entry name" value="P450"/>
</dbReference>
<evidence type="ECO:0000313" key="8">
    <source>
        <dbReference type="Proteomes" id="UP001162483"/>
    </source>
</evidence>
<organism evidence="7 8">
    <name type="scientific">Staurois parvus</name>
    <dbReference type="NCBI Taxonomy" id="386267"/>
    <lineage>
        <taxon>Eukaryota</taxon>
        <taxon>Metazoa</taxon>
        <taxon>Chordata</taxon>
        <taxon>Craniata</taxon>
        <taxon>Vertebrata</taxon>
        <taxon>Euteleostomi</taxon>
        <taxon>Amphibia</taxon>
        <taxon>Batrachia</taxon>
        <taxon>Anura</taxon>
        <taxon>Neobatrachia</taxon>
        <taxon>Ranoidea</taxon>
        <taxon>Ranidae</taxon>
        <taxon>Staurois</taxon>
    </lineage>
</organism>
<evidence type="ECO:0000313" key="7">
    <source>
        <dbReference type="EMBL" id="CAI9599081.1"/>
    </source>
</evidence>
<dbReference type="InterPro" id="IPR001128">
    <property type="entry name" value="Cyt_P450"/>
</dbReference>
<dbReference type="InterPro" id="IPR002401">
    <property type="entry name" value="Cyt_P450_E_grp-I"/>
</dbReference>
<comment type="cofactor">
    <cofactor evidence="1">
        <name>heme</name>
        <dbReference type="ChEBI" id="CHEBI:30413"/>
    </cofactor>
</comment>
<dbReference type="PRINTS" id="PR00463">
    <property type="entry name" value="EP450I"/>
</dbReference>
<name>A0ABN9FPU3_9NEOB</name>
<dbReference type="Pfam" id="PF00067">
    <property type="entry name" value="p450"/>
    <property type="match status" value="1"/>
</dbReference>
<proteinExistence type="inferred from homology"/>
<sequence length="177" mass="20674">MKYPEIQAKLHDEIDRVIGRERVPKFDDRFHMPFMQAVLSEVHRFGDVIPLNLPHMMTKDTEFRGYVIPKGTEIYPLLCTVHRDPTQFTMPYQFNPNHFLDESGMFRKNDAAMPFSAGKRICPGESLARMELFIFLTTILQKFMLTSQTEFTEPDIAPRMTGFLNAPLHYEVSFIPR</sequence>
<accession>A0ABN9FPU3</accession>
<dbReference type="InterPro" id="IPR017972">
    <property type="entry name" value="Cyt_P450_CS"/>
</dbReference>
<evidence type="ECO:0000256" key="2">
    <source>
        <dbReference type="ARBA" id="ARBA00010617"/>
    </source>
</evidence>
<keyword evidence="6" id="KW-0560">Oxidoreductase</keyword>
<gene>
    <name evidence="7" type="ORF">SPARVUS_LOCUS12540118</name>
</gene>
<dbReference type="PANTHER" id="PTHR24300">
    <property type="entry name" value="CYTOCHROME P450 508A4-RELATED"/>
    <property type="match status" value="1"/>
</dbReference>
<evidence type="ECO:0000256" key="4">
    <source>
        <dbReference type="ARBA" id="ARBA00022723"/>
    </source>
</evidence>
<dbReference type="Gene3D" id="1.10.630.10">
    <property type="entry name" value="Cytochrome P450"/>
    <property type="match status" value="1"/>
</dbReference>